<reference evidence="2" key="1">
    <citation type="submission" date="2022-04" db="EMBL/GenBank/DDBJ databases">
        <title>Halocatena sp. nov., isolated from a salt lake.</title>
        <authorList>
            <person name="Cui H.-L."/>
        </authorList>
    </citation>
    <scope>NUCLEOTIDE SEQUENCE</scope>
    <source>
        <strain evidence="2">AD-1</strain>
    </source>
</reference>
<dbReference type="EMBL" id="CP096019">
    <property type="protein sequence ID" value="UPM42223.1"/>
    <property type="molecule type" value="Genomic_DNA"/>
</dbReference>
<dbReference type="KEGG" id="haad:MW046_09665"/>
<evidence type="ECO:0000313" key="3">
    <source>
        <dbReference type="Proteomes" id="UP000831768"/>
    </source>
</evidence>
<gene>
    <name evidence="2" type="ORF">MW046_09665</name>
</gene>
<dbReference type="GeneID" id="71928314"/>
<sequence>MSPRSKASDEVFCRSCGEPIERTTEICHHCGVRNAAWMPSETREIRAHDPEQHDTIISGNWWCVIVVGMALQAYTGMYDANVLFGETAVFAGWVLPPIGLFVDAMYVRANSRWDPSIGWTVGGCLPFVALIVGMFYFYRRRRALRTLTRPISQDQ</sequence>
<organism evidence="2 3">
    <name type="scientific">Halocatena salina</name>
    <dbReference type="NCBI Taxonomy" id="2934340"/>
    <lineage>
        <taxon>Archaea</taxon>
        <taxon>Methanobacteriati</taxon>
        <taxon>Methanobacteriota</taxon>
        <taxon>Stenosarchaea group</taxon>
        <taxon>Halobacteria</taxon>
        <taxon>Halobacteriales</taxon>
        <taxon>Natronomonadaceae</taxon>
        <taxon>Halocatena</taxon>
    </lineage>
</organism>
<accession>A0A8U0A2I6</accession>
<keyword evidence="1" id="KW-0812">Transmembrane</keyword>
<keyword evidence="1" id="KW-0472">Membrane</keyword>
<evidence type="ECO:0000256" key="1">
    <source>
        <dbReference type="SAM" id="Phobius"/>
    </source>
</evidence>
<feature type="transmembrane region" description="Helical" evidence="1">
    <location>
        <begin position="88"/>
        <end position="107"/>
    </location>
</feature>
<keyword evidence="3" id="KW-1185">Reference proteome</keyword>
<proteinExistence type="predicted"/>
<evidence type="ECO:0000313" key="2">
    <source>
        <dbReference type="EMBL" id="UPM42223.1"/>
    </source>
</evidence>
<feature type="transmembrane region" description="Helical" evidence="1">
    <location>
        <begin position="119"/>
        <end position="138"/>
    </location>
</feature>
<dbReference type="Proteomes" id="UP000831768">
    <property type="component" value="Chromosome"/>
</dbReference>
<dbReference type="RefSeq" id="WP_247992898.1">
    <property type="nucleotide sequence ID" value="NZ_CP096019.1"/>
</dbReference>
<keyword evidence="1" id="KW-1133">Transmembrane helix</keyword>
<name>A0A8U0A2I6_9EURY</name>
<protein>
    <submittedName>
        <fullName evidence="2">Uncharacterized protein</fullName>
    </submittedName>
</protein>
<dbReference type="AlphaFoldDB" id="A0A8U0A2I6"/>